<keyword evidence="8 14" id="KW-0963">Cytoplasm</keyword>
<dbReference type="InterPro" id="IPR012337">
    <property type="entry name" value="RNaseH-like_sf"/>
</dbReference>
<dbReference type="NCBIfam" id="NF000595">
    <property type="entry name" value="PRK00015.1-3"/>
    <property type="match status" value="1"/>
</dbReference>
<evidence type="ECO:0000313" key="18">
    <source>
        <dbReference type="EMBL" id="ADU30776.1"/>
    </source>
</evidence>
<keyword evidence="13 14" id="KW-0464">Manganese</keyword>
<comment type="cofactor">
    <cofactor evidence="2">
        <name>Mg(2+)</name>
        <dbReference type="ChEBI" id="CHEBI:18420"/>
    </cofactor>
</comment>
<gene>
    <name evidence="14" type="primary">rnhB</name>
    <name evidence="18" type="ordered locus">Bcell_2519</name>
</gene>
<reference evidence="18 19" key="1">
    <citation type="submission" date="2010-12" db="EMBL/GenBank/DDBJ databases">
        <title>Complete sequence of Bacillus cellulosilyticus DSM 2522.</title>
        <authorList>
            <consortium name="US DOE Joint Genome Institute"/>
            <person name="Lucas S."/>
            <person name="Copeland A."/>
            <person name="Lapidus A."/>
            <person name="Cheng J.-F."/>
            <person name="Bruce D."/>
            <person name="Goodwin L."/>
            <person name="Pitluck S."/>
            <person name="Chertkov O."/>
            <person name="Detter J.C."/>
            <person name="Han C."/>
            <person name="Tapia R."/>
            <person name="Land M."/>
            <person name="Hauser L."/>
            <person name="Jeffries C."/>
            <person name="Kyrpides N."/>
            <person name="Ivanova N."/>
            <person name="Mikhailova N."/>
            <person name="Brumm P."/>
            <person name="Mead D."/>
            <person name="Woyke T."/>
        </authorList>
    </citation>
    <scope>NUCLEOTIDE SEQUENCE [LARGE SCALE GENOMIC DNA]</scope>
    <source>
        <strain evidence="19">ATCC 21833 / DSM 2522 / FERM P-1141 / JCM 9156 / N-4</strain>
    </source>
</reference>
<comment type="catalytic activity">
    <reaction evidence="1 14 15 16">
        <text>Endonucleolytic cleavage to 5'-phosphomonoester.</text>
        <dbReference type="EC" id="3.1.26.4"/>
    </reaction>
</comment>
<evidence type="ECO:0000256" key="3">
    <source>
        <dbReference type="ARBA" id="ARBA00004065"/>
    </source>
</evidence>
<dbReference type="GO" id="GO:0003723">
    <property type="term" value="F:RNA binding"/>
    <property type="evidence" value="ECO:0007669"/>
    <property type="project" value="UniProtKB-UniRule"/>
</dbReference>
<evidence type="ECO:0000256" key="2">
    <source>
        <dbReference type="ARBA" id="ARBA00001946"/>
    </source>
</evidence>
<keyword evidence="11 14" id="KW-0255">Endonuclease</keyword>
<evidence type="ECO:0000256" key="16">
    <source>
        <dbReference type="RuleBase" id="RU003515"/>
    </source>
</evidence>
<evidence type="ECO:0000256" key="6">
    <source>
        <dbReference type="ARBA" id="ARBA00012180"/>
    </source>
</evidence>
<dbReference type="CDD" id="cd07182">
    <property type="entry name" value="RNase_HII_bacteria_HII_like"/>
    <property type="match status" value="1"/>
</dbReference>
<proteinExistence type="inferred from homology"/>
<comment type="function">
    <text evidence="3 14 16">Endonuclease that specifically degrades the RNA of RNA-DNA hybrids.</text>
</comment>
<evidence type="ECO:0000256" key="7">
    <source>
        <dbReference type="ARBA" id="ARBA00019179"/>
    </source>
</evidence>
<dbReference type="SUPFAM" id="SSF53098">
    <property type="entry name" value="Ribonuclease H-like"/>
    <property type="match status" value="1"/>
</dbReference>
<evidence type="ECO:0000313" key="19">
    <source>
        <dbReference type="Proteomes" id="UP000001401"/>
    </source>
</evidence>
<dbReference type="PANTHER" id="PTHR10954">
    <property type="entry name" value="RIBONUCLEASE H2 SUBUNIT A"/>
    <property type="match status" value="1"/>
</dbReference>
<dbReference type="GO" id="GO:0032299">
    <property type="term" value="C:ribonuclease H2 complex"/>
    <property type="evidence" value="ECO:0007669"/>
    <property type="project" value="TreeGrafter"/>
</dbReference>
<feature type="binding site" evidence="14 15">
    <location>
        <position position="81"/>
    </location>
    <ligand>
        <name>a divalent metal cation</name>
        <dbReference type="ChEBI" id="CHEBI:60240"/>
    </ligand>
</feature>
<evidence type="ECO:0000256" key="12">
    <source>
        <dbReference type="ARBA" id="ARBA00022801"/>
    </source>
</evidence>
<dbReference type="Pfam" id="PF01351">
    <property type="entry name" value="RNase_HII"/>
    <property type="match status" value="1"/>
</dbReference>
<dbReference type="PANTHER" id="PTHR10954:SF18">
    <property type="entry name" value="RIBONUCLEASE HII"/>
    <property type="match status" value="1"/>
</dbReference>
<dbReference type="Gene3D" id="3.30.420.10">
    <property type="entry name" value="Ribonuclease H-like superfamily/Ribonuclease H"/>
    <property type="match status" value="1"/>
</dbReference>
<dbReference type="GO" id="GO:0043137">
    <property type="term" value="P:DNA replication, removal of RNA primer"/>
    <property type="evidence" value="ECO:0007669"/>
    <property type="project" value="TreeGrafter"/>
</dbReference>
<evidence type="ECO:0000256" key="14">
    <source>
        <dbReference type="HAMAP-Rule" id="MF_00052"/>
    </source>
</evidence>
<dbReference type="InterPro" id="IPR022898">
    <property type="entry name" value="RNase_HII"/>
</dbReference>
<evidence type="ECO:0000256" key="4">
    <source>
        <dbReference type="ARBA" id="ARBA00004496"/>
    </source>
</evidence>
<dbReference type="eggNOG" id="COG0164">
    <property type="taxonomic scope" value="Bacteria"/>
</dbReference>
<evidence type="ECO:0000256" key="11">
    <source>
        <dbReference type="ARBA" id="ARBA00022759"/>
    </source>
</evidence>
<dbReference type="GO" id="GO:0004523">
    <property type="term" value="F:RNA-DNA hybrid ribonuclease activity"/>
    <property type="evidence" value="ECO:0007669"/>
    <property type="project" value="UniProtKB-UniRule"/>
</dbReference>
<comment type="similarity">
    <text evidence="5 14 16">Belongs to the RNase HII family.</text>
</comment>
<accession>E6TSY4</accession>
<evidence type="ECO:0000256" key="13">
    <source>
        <dbReference type="ARBA" id="ARBA00023211"/>
    </source>
</evidence>
<dbReference type="KEGG" id="bco:Bcell_2519"/>
<keyword evidence="9 14" id="KW-0540">Nuclease</keyword>
<evidence type="ECO:0000256" key="8">
    <source>
        <dbReference type="ARBA" id="ARBA00022490"/>
    </source>
</evidence>
<dbReference type="HAMAP" id="MF_00052_B">
    <property type="entry name" value="RNase_HII_B"/>
    <property type="match status" value="1"/>
</dbReference>
<dbReference type="InterPro" id="IPR001352">
    <property type="entry name" value="RNase_HII/HIII"/>
</dbReference>
<dbReference type="OrthoDB" id="9803420at2"/>
<dbReference type="GO" id="GO:0030145">
    <property type="term" value="F:manganese ion binding"/>
    <property type="evidence" value="ECO:0007669"/>
    <property type="project" value="UniProtKB-UniRule"/>
</dbReference>
<comment type="subcellular location">
    <subcellularLocation>
        <location evidence="4 14">Cytoplasm</location>
    </subcellularLocation>
</comment>
<organism evidence="18 19">
    <name type="scientific">Evansella cellulosilytica (strain ATCC 21833 / DSM 2522 / FERM P-1141 / JCM 9156 / N-4)</name>
    <name type="common">Bacillus cellulosilyticus</name>
    <dbReference type="NCBI Taxonomy" id="649639"/>
    <lineage>
        <taxon>Bacteria</taxon>
        <taxon>Bacillati</taxon>
        <taxon>Bacillota</taxon>
        <taxon>Bacilli</taxon>
        <taxon>Bacillales</taxon>
        <taxon>Bacillaceae</taxon>
        <taxon>Evansella</taxon>
    </lineage>
</organism>
<dbReference type="PROSITE" id="PS51975">
    <property type="entry name" value="RNASE_H_2"/>
    <property type="match status" value="1"/>
</dbReference>
<comment type="cofactor">
    <cofactor evidence="14 15">
        <name>Mn(2+)</name>
        <dbReference type="ChEBI" id="CHEBI:29035"/>
    </cofactor>
    <cofactor evidence="14 15">
        <name>Mg(2+)</name>
        <dbReference type="ChEBI" id="CHEBI:18420"/>
    </cofactor>
    <text evidence="14 15">Manganese or magnesium. Binds 1 divalent metal ion per monomer in the absence of substrate. May bind a second metal ion after substrate binding.</text>
</comment>
<dbReference type="STRING" id="649639.Bcell_2519"/>
<dbReference type="InterPro" id="IPR024567">
    <property type="entry name" value="RNase_HII/HIII_dom"/>
</dbReference>
<keyword evidence="19" id="KW-1185">Reference proteome</keyword>
<dbReference type="Proteomes" id="UP000001401">
    <property type="component" value="Chromosome"/>
</dbReference>
<dbReference type="GO" id="GO:0006298">
    <property type="term" value="P:mismatch repair"/>
    <property type="evidence" value="ECO:0007669"/>
    <property type="project" value="TreeGrafter"/>
</dbReference>
<keyword evidence="12 14" id="KW-0378">Hydrolase</keyword>
<sequence length="260" mass="29672">MITKSLPLSEIKKKLDGITDENNPFIKELHIDDRVGAQKLLQTWNRKKEKQHELEKMFYEMRTYEEDLWKEGYHYIGGVDEVGRGPLAGPVVASCVILSPEFYLAGLTDSKQLSKQKREEFYCNIMEEAISVGIGIATSEEIDQINIYEATKLAMKRAIHKLSIEPSYLLLDAMKLPIGLPQMSLIKGDTKSVSIAASSVIAKVTRDNYMEEIAQTYPEYRFQKNMGYGTKEHLHAIEQHGITKEHRRSFAPVKESLSLF</sequence>
<keyword evidence="10 14" id="KW-0479">Metal-binding</keyword>
<dbReference type="EMBL" id="CP002394">
    <property type="protein sequence ID" value="ADU30776.1"/>
    <property type="molecule type" value="Genomic_DNA"/>
</dbReference>
<evidence type="ECO:0000256" key="9">
    <source>
        <dbReference type="ARBA" id="ARBA00022722"/>
    </source>
</evidence>
<name>E6TSY4_EVAC2</name>
<feature type="binding site" evidence="14 15">
    <location>
        <position position="80"/>
    </location>
    <ligand>
        <name>a divalent metal cation</name>
        <dbReference type="ChEBI" id="CHEBI:60240"/>
    </ligand>
</feature>
<evidence type="ECO:0000256" key="10">
    <source>
        <dbReference type="ARBA" id="ARBA00022723"/>
    </source>
</evidence>
<dbReference type="NCBIfam" id="NF000594">
    <property type="entry name" value="PRK00015.1-1"/>
    <property type="match status" value="1"/>
</dbReference>
<dbReference type="FunFam" id="3.30.420.10:FF:000006">
    <property type="entry name" value="Ribonuclease HII"/>
    <property type="match status" value="1"/>
</dbReference>
<evidence type="ECO:0000256" key="1">
    <source>
        <dbReference type="ARBA" id="ARBA00000077"/>
    </source>
</evidence>
<dbReference type="InterPro" id="IPR036397">
    <property type="entry name" value="RNaseH_sf"/>
</dbReference>
<evidence type="ECO:0000256" key="5">
    <source>
        <dbReference type="ARBA" id="ARBA00007383"/>
    </source>
</evidence>
<dbReference type="EC" id="3.1.26.4" evidence="6 14"/>
<dbReference type="AlphaFoldDB" id="E6TSY4"/>
<evidence type="ECO:0000256" key="15">
    <source>
        <dbReference type="PROSITE-ProRule" id="PRU01319"/>
    </source>
</evidence>
<evidence type="ECO:0000259" key="17">
    <source>
        <dbReference type="PROSITE" id="PS51975"/>
    </source>
</evidence>
<feature type="domain" description="RNase H type-2" evidence="17">
    <location>
        <begin position="74"/>
        <end position="260"/>
    </location>
</feature>
<dbReference type="RefSeq" id="WP_013489110.1">
    <property type="nucleotide sequence ID" value="NC_014829.1"/>
</dbReference>
<protein>
    <recommendedName>
        <fullName evidence="7 14">Ribonuclease HII</fullName>
        <shortName evidence="14">RNase HII</shortName>
        <ecNumber evidence="6 14">3.1.26.4</ecNumber>
    </recommendedName>
</protein>
<dbReference type="HOGENOM" id="CLU_036532_2_1_9"/>
<dbReference type="GO" id="GO:0005737">
    <property type="term" value="C:cytoplasm"/>
    <property type="evidence" value="ECO:0007669"/>
    <property type="project" value="UniProtKB-SubCell"/>
</dbReference>
<feature type="binding site" evidence="14 15">
    <location>
        <position position="172"/>
    </location>
    <ligand>
        <name>a divalent metal cation</name>
        <dbReference type="ChEBI" id="CHEBI:60240"/>
    </ligand>
</feature>